<comment type="caution">
    <text evidence="13">The sequence shown here is derived from an EMBL/GenBank/DDBJ whole genome shotgun (WGS) entry which is preliminary data.</text>
</comment>
<accession>A0A840FKR6</accession>
<reference evidence="13 14" key="1">
    <citation type="submission" date="2020-08" db="EMBL/GenBank/DDBJ databases">
        <title>Genomic Encyclopedia of Type Strains, Phase IV (KMG-IV): sequencing the most valuable type-strain genomes for metagenomic binning, comparative biology and taxonomic classification.</title>
        <authorList>
            <person name="Goeker M."/>
        </authorList>
    </citation>
    <scope>NUCLEOTIDE SEQUENCE [LARGE SCALE GENOMIC DNA]</scope>
    <source>
        <strain evidence="13 14">YC6723</strain>
    </source>
</reference>
<sequence length="781" mass="83638">MRILSPRFPLFLAAVSALGLAAGSAGADPLPLLPMPASATPASGAFTVATGMRIGVPASDAGARVAARLLAERVKAWRGLALETGGDAGPIRFVRDASVAGREAYRLTVDAKGATIAASGDAGLVYGAMTLAQLASPDTAFGKPARIGAVTIADAPSFQWRGLMIDVARHFQPIEELYRMADAMAAVKLNTMHIHLTDDQGWRVEIRKYPKLTSIGGWRTPPSTGGPAPAQKVGGAYTQDELKRFVAYAAERGITVVPEIDLPGHAQALVAAYPELGILGDKPAVSNNWGIMPYLFNPGPKGIAFVEDVLDELMTIFPGTYIHLGGDEAVKDQWQRSPEVQAQIKALGLKDEEALQSWMIEQFGRYLEKKGRRLIGWDEILEGGLPQSASVMSWRGEKGGIDAANMGHDVVMTPGTPMYINYTQSLLPDEPPGRYDAITLAQVYNYDPLPAGIAADKAHHVLGAQANLWSEYIVTPWQLQHHAFPRAGAVAEVSWAAKGAKDYAAFLPRLVRQGDRWERSGVHVADSAFAVAYQIEGTRGDALRKSVVPLTLSTQAGYGTIRYTTDGSAPTLRSKAYAAPLSLKPGATVRAVAFDASGNATAAVRSFDTSRTALLMRESSQMKECPAGSLGLRVPLTSESTANTPAYNINLFDTCSLYPEAPLDVAKGYRVEVVRLARHYGLAHEQRMVKQHYNVSDFGELLVQVGCIDAAKRRAAGDKTAQPIAAGAFPLPDPKTAPQRFAFEGKLPAMPGDADVCFQFTSPTTDPYYTVGKVQLVEAAK</sequence>
<feature type="signal peptide" evidence="9">
    <location>
        <begin position="1"/>
        <end position="27"/>
    </location>
</feature>
<evidence type="ECO:0000313" key="13">
    <source>
        <dbReference type="EMBL" id="MBB4153915.1"/>
    </source>
</evidence>
<evidence type="ECO:0000256" key="6">
    <source>
        <dbReference type="ARBA" id="ARBA00030512"/>
    </source>
</evidence>
<comment type="catalytic activity">
    <reaction evidence="1">
        <text>Hydrolysis of terminal non-reducing N-acetyl-D-hexosamine residues in N-acetyl-beta-D-hexosaminides.</text>
        <dbReference type="EC" id="3.2.1.52"/>
    </reaction>
</comment>
<evidence type="ECO:0000256" key="5">
    <source>
        <dbReference type="ARBA" id="ARBA00023295"/>
    </source>
</evidence>
<dbReference type="Pfam" id="PF02838">
    <property type="entry name" value="Glyco_hydro_20b"/>
    <property type="match status" value="1"/>
</dbReference>
<evidence type="ECO:0000256" key="8">
    <source>
        <dbReference type="PIRSR" id="PIRSR625705-1"/>
    </source>
</evidence>
<evidence type="ECO:0000256" key="4">
    <source>
        <dbReference type="ARBA" id="ARBA00022801"/>
    </source>
</evidence>
<evidence type="ECO:0000259" key="10">
    <source>
        <dbReference type="Pfam" id="PF00728"/>
    </source>
</evidence>
<dbReference type="EC" id="3.2.1.52" evidence="3"/>
<name>A0A840FKR6_9SPHN</name>
<dbReference type="SUPFAM" id="SSF51445">
    <property type="entry name" value="(Trans)glycosidases"/>
    <property type="match status" value="1"/>
</dbReference>
<evidence type="ECO:0000259" key="12">
    <source>
        <dbReference type="Pfam" id="PF13290"/>
    </source>
</evidence>
<dbReference type="SUPFAM" id="SSF55545">
    <property type="entry name" value="beta-N-acetylhexosaminidase-like domain"/>
    <property type="match status" value="1"/>
</dbReference>
<dbReference type="InterPro" id="IPR025705">
    <property type="entry name" value="Beta_hexosaminidase_sua/sub"/>
</dbReference>
<dbReference type="GO" id="GO:0004563">
    <property type="term" value="F:beta-N-acetylhexosaminidase activity"/>
    <property type="evidence" value="ECO:0007669"/>
    <property type="project" value="UniProtKB-EC"/>
</dbReference>
<feature type="active site" description="Proton donor" evidence="8">
    <location>
        <position position="328"/>
    </location>
</feature>
<feature type="domain" description="Beta-hexosaminidase bacterial type N-terminal" evidence="11">
    <location>
        <begin position="32"/>
        <end position="155"/>
    </location>
</feature>
<feature type="domain" description="GH29D-like beta-sandwich" evidence="12">
    <location>
        <begin position="549"/>
        <end position="603"/>
    </location>
</feature>
<dbReference type="PANTHER" id="PTHR22600:SF57">
    <property type="entry name" value="BETA-N-ACETYLHEXOSAMINIDASE"/>
    <property type="match status" value="1"/>
</dbReference>
<dbReference type="Gene3D" id="3.20.20.80">
    <property type="entry name" value="Glycosidases"/>
    <property type="match status" value="1"/>
</dbReference>
<evidence type="ECO:0000256" key="2">
    <source>
        <dbReference type="ARBA" id="ARBA00006285"/>
    </source>
</evidence>
<dbReference type="PRINTS" id="PR00738">
    <property type="entry name" value="GLHYDRLASE20"/>
</dbReference>
<evidence type="ECO:0000256" key="3">
    <source>
        <dbReference type="ARBA" id="ARBA00012663"/>
    </source>
</evidence>
<dbReference type="Proteomes" id="UP000529795">
    <property type="component" value="Unassembled WGS sequence"/>
</dbReference>
<dbReference type="PANTHER" id="PTHR22600">
    <property type="entry name" value="BETA-HEXOSAMINIDASE"/>
    <property type="match status" value="1"/>
</dbReference>
<dbReference type="Gene3D" id="3.30.379.10">
    <property type="entry name" value="Chitobiase/beta-hexosaminidase domain 2-like"/>
    <property type="match status" value="1"/>
</dbReference>
<proteinExistence type="inferred from homology"/>
<organism evidence="13 14">
    <name type="scientific">Sphingomonas jinjuensis</name>
    <dbReference type="NCBI Taxonomy" id="535907"/>
    <lineage>
        <taxon>Bacteria</taxon>
        <taxon>Pseudomonadati</taxon>
        <taxon>Pseudomonadota</taxon>
        <taxon>Alphaproteobacteria</taxon>
        <taxon>Sphingomonadales</taxon>
        <taxon>Sphingomonadaceae</taxon>
        <taxon>Sphingomonas</taxon>
    </lineage>
</organism>
<evidence type="ECO:0000256" key="9">
    <source>
        <dbReference type="SAM" id="SignalP"/>
    </source>
</evidence>
<keyword evidence="5 13" id="KW-0326">Glycosidase</keyword>
<dbReference type="RefSeq" id="WP_246346966.1">
    <property type="nucleotide sequence ID" value="NZ_JACIEV010000004.1"/>
</dbReference>
<dbReference type="AlphaFoldDB" id="A0A840FKR6"/>
<gene>
    <name evidence="13" type="ORF">GGQ80_001821</name>
</gene>
<dbReference type="GO" id="GO:0005975">
    <property type="term" value="P:carbohydrate metabolic process"/>
    <property type="evidence" value="ECO:0007669"/>
    <property type="project" value="InterPro"/>
</dbReference>
<evidence type="ECO:0000313" key="14">
    <source>
        <dbReference type="Proteomes" id="UP000529795"/>
    </source>
</evidence>
<dbReference type="InterPro" id="IPR015882">
    <property type="entry name" value="HEX_bac_N"/>
</dbReference>
<dbReference type="Pfam" id="PF00728">
    <property type="entry name" value="Glyco_hydro_20"/>
    <property type="match status" value="1"/>
</dbReference>
<dbReference type="InterPro" id="IPR015883">
    <property type="entry name" value="Glyco_hydro_20_cat"/>
</dbReference>
<dbReference type="CDD" id="cd06563">
    <property type="entry name" value="GH20_chitobiase-like"/>
    <property type="match status" value="1"/>
</dbReference>
<dbReference type="GO" id="GO:0030203">
    <property type="term" value="P:glycosaminoglycan metabolic process"/>
    <property type="evidence" value="ECO:0007669"/>
    <property type="project" value="TreeGrafter"/>
</dbReference>
<protein>
    <recommendedName>
        <fullName evidence="3">beta-N-acetylhexosaminidase</fullName>
        <ecNumber evidence="3">3.2.1.52</ecNumber>
    </recommendedName>
    <alternativeName>
        <fullName evidence="6">Beta-N-acetylhexosaminidase</fullName>
    </alternativeName>
    <alternativeName>
        <fullName evidence="7">N-acetyl-beta-glucosaminidase</fullName>
    </alternativeName>
</protein>
<dbReference type="GO" id="GO:0016020">
    <property type="term" value="C:membrane"/>
    <property type="evidence" value="ECO:0007669"/>
    <property type="project" value="TreeGrafter"/>
</dbReference>
<dbReference type="InterPro" id="IPR059177">
    <property type="entry name" value="GH29D-like_dom"/>
</dbReference>
<keyword evidence="9" id="KW-0732">Signal</keyword>
<feature type="domain" description="Glycoside hydrolase family 20 catalytic" evidence="10">
    <location>
        <begin position="158"/>
        <end position="497"/>
    </location>
</feature>
<comment type="similarity">
    <text evidence="2">Belongs to the glycosyl hydrolase 20 family.</text>
</comment>
<dbReference type="EMBL" id="JACIEV010000004">
    <property type="protein sequence ID" value="MBB4153915.1"/>
    <property type="molecule type" value="Genomic_DNA"/>
</dbReference>
<evidence type="ECO:0000256" key="1">
    <source>
        <dbReference type="ARBA" id="ARBA00001231"/>
    </source>
</evidence>
<feature type="chain" id="PRO_5032741720" description="beta-N-acetylhexosaminidase" evidence="9">
    <location>
        <begin position="28"/>
        <end position="781"/>
    </location>
</feature>
<evidence type="ECO:0000256" key="7">
    <source>
        <dbReference type="ARBA" id="ARBA00033000"/>
    </source>
</evidence>
<dbReference type="Pfam" id="PF13290">
    <property type="entry name" value="CHB_HEX_C_1"/>
    <property type="match status" value="1"/>
</dbReference>
<evidence type="ECO:0000259" key="11">
    <source>
        <dbReference type="Pfam" id="PF02838"/>
    </source>
</evidence>
<dbReference type="InterPro" id="IPR017853">
    <property type="entry name" value="GH"/>
</dbReference>
<dbReference type="InterPro" id="IPR029018">
    <property type="entry name" value="Hex-like_dom2"/>
</dbReference>
<keyword evidence="14" id="KW-1185">Reference proteome</keyword>
<keyword evidence="4 13" id="KW-0378">Hydrolase</keyword>